<organism evidence="6 7">
    <name type="scientific">Pendulispora brunnea</name>
    <dbReference type="NCBI Taxonomy" id="2905690"/>
    <lineage>
        <taxon>Bacteria</taxon>
        <taxon>Pseudomonadati</taxon>
        <taxon>Myxococcota</taxon>
        <taxon>Myxococcia</taxon>
        <taxon>Myxococcales</taxon>
        <taxon>Sorangiineae</taxon>
        <taxon>Pendulisporaceae</taxon>
        <taxon>Pendulispora</taxon>
    </lineage>
</organism>
<gene>
    <name evidence="6" type="ORF">LZC95_04785</name>
</gene>
<dbReference type="PANTHER" id="PTHR30055">
    <property type="entry name" value="HTH-TYPE TRANSCRIPTIONAL REGULATOR RUTR"/>
    <property type="match status" value="1"/>
</dbReference>
<feature type="DNA-binding region" description="H-T-H motif" evidence="4">
    <location>
        <begin position="41"/>
        <end position="60"/>
    </location>
</feature>
<dbReference type="SUPFAM" id="SSF48498">
    <property type="entry name" value="Tetracyclin repressor-like, C-terminal domain"/>
    <property type="match status" value="1"/>
</dbReference>
<evidence type="ECO:0000256" key="1">
    <source>
        <dbReference type="ARBA" id="ARBA00023015"/>
    </source>
</evidence>
<dbReference type="SUPFAM" id="SSF46689">
    <property type="entry name" value="Homeodomain-like"/>
    <property type="match status" value="1"/>
</dbReference>
<evidence type="ECO:0000259" key="5">
    <source>
        <dbReference type="PROSITE" id="PS50977"/>
    </source>
</evidence>
<name>A0ABZ2KBS4_9BACT</name>
<keyword evidence="2 4" id="KW-0238">DNA-binding</keyword>
<keyword evidence="1" id="KW-0805">Transcription regulation</keyword>
<dbReference type="InterPro" id="IPR036271">
    <property type="entry name" value="Tet_transcr_reg_TetR-rel_C_sf"/>
</dbReference>
<protein>
    <submittedName>
        <fullName evidence="6">TetR/AcrR family transcriptional regulator</fullName>
    </submittedName>
</protein>
<dbReference type="PROSITE" id="PS50977">
    <property type="entry name" value="HTH_TETR_2"/>
    <property type="match status" value="1"/>
</dbReference>
<sequence>MLEPRTRPNRRERPAKPALTRDGIIATALAIMQAEGLGKVSMRRLAAELDTGPASLYVYVTDIEDLHAQILDALLVSVHKRLPAGTWRHRLSVLLRRYADVLFAHPELARMAMSTPANGPNYLHLVDTILGFLQEGGASDRNAAWGVDTLLLYVTAHAAEHAAWKESSRAQSDMSMLRATIASADPKTHPHVARLKADLVSGRGERFDWNLDLLIDGIVRAPAATKGKR</sequence>
<feature type="domain" description="HTH tetR-type" evidence="5">
    <location>
        <begin position="18"/>
        <end position="78"/>
    </location>
</feature>
<dbReference type="Pfam" id="PF02909">
    <property type="entry name" value="TetR_C_1"/>
    <property type="match status" value="1"/>
</dbReference>
<evidence type="ECO:0000256" key="3">
    <source>
        <dbReference type="ARBA" id="ARBA00023163"/>
    </source>
</evidence>
<dbReference type="PANTHER" id="PTHR30055:SF151">
    <property type="entry name" value="TRANSCRIPTIONAL REGULATORY PROTEIN"/>
    <property type="match status" value="1"/>
</dbReference>
<proteinExistence type="predicted"/>
<dbReference type="InterPro" id="IPR050109">
    <property type="entry name" value="HTH-type_TetR-like_transc_reg"/>
</dbReference>
<accession>A0ABZ2KBS4</accession>
<dbReference type="EMBL" id="CP089982">
    <property type="protein sequence ID" value="WXA96152.1"/>
    <property type="molecule type" value="Genomic_DNA"/>
</dbReference>
<dbReference type="InterPro" id="IPR001647">
    <property type="entry name" value="HTH_TetR"/>
</dbReference>
<evidence type="ECO:0000256" key="2">
    <source>
        <dbReference type="ARBA" id="ARBA00023125"/>
    </source>
</evidence>
<keyword evidence="3" id="KW-0804">Transcription</keyword>
<dbReference type="RefSeq" id="WP_394846765.1">
    <property type="nucleotide sequence ID" value="NZ_CP089982.1"/>
</dbReference>
<dbReference type="InterPro" id="IPR004111">
    <property type="entry name" value="Repressor_TetR_C"/>
</dbReference>
<evidence type="ECO:0000256" key="4">
    <source>
        <dbReference type="PROSITE-ProRule" id="PRU00335"/>
    </source>
</evidence>
<keyword evidence="7" id="KW-1185">Reference proteome</keyword>
<evidence type="ECO:0000313" key="6">
    <source>
        <dbReference type="EMBL" id="WXA96152.1"/>
    </source>
</evidence>
<dbReference type="Pfam" id="PF00440">
    <property type="entry name" value="TetR_N"/>
    <property type="match status" value="1"/>
</dbReference>
<evidence type="ECO:0000313" key="7">
    <source>
        <dbReference type="Proteomes" id="UP001379533"/>
    </source>
</evidence>
<reference evidence="6 7" key="1">
    <citation type="submission" date="2021-12" db="EMBL/GenBank/DDBJ databases">
        <title>Discovery of the Pendulisporaceae a myxobacterial family with distinct sporulation behavior and unique specialized metabolism.</title>
        <authorList>
            <person name="Garcia R."/>
            <person name="Popoff A."/>
            <person name="Bader C.D."/>
            <person name="Loehr J."/>
            <person name="Walesch S."/>
            <person name="Walt C."/>
            <person name="Boldt J."/>
            <person name="Bunk B."/>
            <person name="Haeckl F.J.F.P.J."/>
            <person name="Gunesch A.P."/>
            <person name="Birkelbach J."/>
            <person name="Nuebel U."/>
            <person name="Pietschmann T."/>
            <person name="Bach T."/>
            <person name="Mueller R."/>
        </authorList>
    </citation>
    <scope>NUCLEOTIDE SEQUENCE [LARGE SCALE GENOMIC DNA]</scope>
    <source>
        <strain evidence="6 7">MSr12523</strain>
    </source>
</reference>
<dbReference type="Gene3D" id="1.10.357.10">
    <property type="entry name" value="Tetracycline Repressor, domain 2"/>
    <property type="match status" value="1"/>
</dbReference>
<dbReference type="Proteomes" id="UP001379533">
    <property type="component" value="Chromosome"/>
</dbReference>
<dbReference type="InterPro" id="IPR009057">
    <property type="entry name" value="Homeodomain-like_sf"/>
</dbReference>